<accession>A0AAV4QHK8</accession>
<keyword evidence="2" id="KW-1185">Reference proteome</keyword>
<evidence type="ECO:0000313" key="2">
    <source>
        <dbReference type="Proteomes" id="UP001054945"/>
    </source>
</evidence>
<evidence type="ECO:0000313" key="1">
    <source>
        <dbReference type="EMBL" id="GIY07722.1"/>
    </source>
</evidence>
<sequence>MAFINLIRRVPFMGEHNGDVHGRCEWLILFTAFQEDGYLLRREIWNDRFHSSQCDMQFGYAKSTLLFIDFGQRDLPLSVEMMMISFSNGVTC</sequence>
<gene>
    <name evidence="1" type="ORF">CEXT_757061</name>
</gene>
<name>A0AAV4QHK8_CAEEX</name>
<proteinExistence type="predicted"/>
<dbReference type="EMBL" id="BPLR01006144">
    <property type="protein sequence ID" value="GIY07722.1"/>
    <property type="molecule type" value="Genomic_DNA"/>
</dbReference>
<reference evidence="1 2" key="1">
    <citation type="submission" date="2021-06" db="EMBL/GenBank/DDBJ databases">
        <title>Caerostris extrusa draft genome.</title>
        <authorList>
            <person name="Kono N."/>
            <person name="Arakawa K."/>
        </authorList>
    </citation>
    <scope>NUCLEOTIDE SEQUENCE [LARGE SCALE GENOMIC DNA]</scope>
</reference>
<comment type="caution">
    <text evidence="1">The sequence shown here is derived from an EMBL/GenBank/DDBJ whole genome shotgun (WGS) entry which is preliminary data.</text>
</comment>
<protein>
    <submittedName>
        <fullName evidence="1">Uncharacterized protein</fullName>
    </submittedName>
</protein>
<organism evidence="1 2">
    <name type="scientific">Caerostris extrusa</name>
    <name type="common">Bark spider</name>
    <name type="synonym">Caerostris bankana</name>
    <dbReference type="NCBI Taxonomy" id="172846"/>
    <lineage>
        <taxon>Eukaryota</taxon>
        <taxon>Metazoa</taxon>
        <taxon>Ecdysozoa</taxon>
        <taxon>Arthropoda</taxon>
        <taxon>Chelicerata</taxon>
        <taxon>Arachnida</taxon>
        <taxon>Araneae</taxon>
        <taxon>Araneomorphae</taxon>
        <taxon>Entelegynae</taxon>
        <taxon>Araneoidea</taxon>
        <taxon>Araneidae</taxon>
        <taxon>Caerostris</taxon>
    </lineage>
</organism>
<dbReference type="AlphaFoldDB" id="A0AAV4QHK8"/>
<dbReference type="Proteomes" id="UP001054945">
    <property type="component" value="Unassembled WGS sequence"/>
</dbReference>